<dbReference type="EMBL" id="JABBNB010000001">
    <property type="protein sequence ID" value="NMN99873.1"/>
    <property type="molecule type" value="Genomic_DNA"/>
</dbReference>
<evidence type="ECO:0000313" key="2">
    <source>
        <dbReference type="Proteomes" id="UP000550729"/>
    </source>
</evidence>
<reference evidence="1 2" key="1">
    <citation type="submission" date="2020-04" db="EMBL/GenBank/DDBJ databases">
        <title>Gordonia sp. nov. TBRC 11910.</title>
        <authorList>
            <person name="Suriyachadkun C."/>
        </authorList>
    </citation>
    <scope>NUCLEOTIDE SEQUENCE [LARGE SCALE GENOMIC DNA]</scope>
    <source>
        <strain evidence="1 2">TBRC 11910</strain>
    </source>
</reference>
<dbReference type="AlphaFoldDB" id="A0A848KL98"/>
<dbReference type="RefSeq" id="WP_170192572.1">
    <property type="nucleotide sequence ID" value="NZ_JABBNB010000001.1"/>
</dbReference>
<accession>A0A848KL98</accession>
<comment type="caution">
    <text evidence="1">The sequence shown here is derived from an EMBL/GenBank/DDBJ whole genome shotgun (WGS) entry which is preliminary data.</text>
</comment>
<protein>
    <submittedName>
        <fullName evidence="1">Uncharacterized protein</fullName>
    </submittedName>
</protein>
<gene>
    <name evidence="1" type="ORF">HH308_01425</name>
</gene>
<evidence type="ECO:0000313" key="1">
    <source>
        <dbReference type="EMBL" id="NMN99873.1"/>
    </source>
</evidence>
<organism evidence="1 2">
    <name type="scientific">Gordonia asplenii</name>
    <dbReference type="NCBI Taxonomy" id="2725283"/>
    <lineage>
        <taxon>Bacteria</taxon>
        <taxon>Bacillati</taxon>
        <taxon>Actinomycetota</taxon>
        <taxon>Actinomycetes</taxon>
        <taxon>Mycobacteriales</taxon>
        <taxon>Gordoniaceae</taxon>
        <taxon>Gordonia</taxon>
    </lineage>
</organism>
<name>A0A848KL98_9ACTN</name>
<dbReference type="Proteomes" id="UP000550729">
    <property type="component" value="Unassembled WGS sequence"/>
</dbReference>
<keyword evidence="2" id="KW-1185">Reference proteome</keyword>
<sequence>MVVLVTYQESQLKKLASLALIAVGFSLSGIGVAAASPASVQREGGPCYEHEYGMDSADGTLFCSPIGLYGSWQSKAETYKPKVALGDRCVRLGDRAFVKKTDGRATCRETSSGLRWQ</sequence>
<proteinExistence type="predicted"/>